<feature type="transmembrane region" description="Helical" evidence="6">
    <location>
        <begin position="91"/>
        <end position="111"/>
    </location>
</feature>
<sequence>MMRTECISGFYIFGLTGSTGLMVAPINNLIQIGGDGMSPVQDESVKLIDFIMIGIGCATMAFSLVVFNIANHLADGGISGITLIFRALFHIDPALSTILINAPLLLIGWRYLGNQSLIYTIYGTIMLSLFLWIWQRVPIQIDLHGDLLLASLAAGVTGGSGSGLLYRYGGTTGGTDIVARIMERFRGVPMGQTLLWLDVVILLISLVYIDVRHMAYTLIYSYIFARIVNFMQAGAYAARGLIIVSNQYQAITNDIMDQLERGVSLISGEGGYSHHPRKMIYVVVSPHELHQVRQIINRHDAHAFVSVISVTEAAGEGFSFEIPQRGLRRFIHR</sequence>
<dbReference type="InterPro" id="IPR051461">
    <property type="entry name" value="UPF0750_membrane"/>
</dbReference>
<dbReference type="Pfam" id="PF10035">
    <property type="entry name" value="DUF2179"/>
    <property type="match status" value="1"/>
</dbReference>
<evidence type="ECO:0000259" key="7">
    <source>
        <dbReference type="Pfam" id="PF10035"/>
    </source>
</evidence>
<dbReference type="InterPro" id="IPR003740">
    <property type="entry name" value="YitT"/>
</dbReference>
<organism evidence="8 9">
    <name type="scientific">Levilactobacillus namurensis DSM 19117</name>
    <dbReference type="NCBI Taxonomy" id="1423773"/>
    <lineage>
        <taxon>Bacteria</taxon>
        <taxon>Bacillati</taxon>
        <taxon>Bacillota</taxon>
        <taxon>Bacilli</taxon>
        <taxon>Lactobacillales</taxon>
        <taxon>Lactobacillaceae</taxon>
        <taxon>Levilactobacillus</taxon>
    </lineage>
</organism>
<dbReference type="GO" id="GO:0005886">
    <property type="term" value="C:plasma membrane"/>
    <property type="evidence" value="ECO:0007669"/>
    <property type="project" value="UniProtKB-SubCell"/>
</dbReference>
<dbReference type="CDD" id="cd16380">
    <property type="entry name" value="YitT_C"/>
    <property type="match status" value="1"/>
</dbReference>
<evidence type="ECO:0000256" key="4">
    <source>
        <dbReference type="ARBA" id="ARBA00022989"/>
    </source>
</evidence>
<keyword evidence="3 6" id="KW-0812">Transmembrane</keyword>
<comment type="caution">
    <text evidence="8">The sequence shown here is derived from an EMBL/GenBank/DDBJ whole genome shotgun (WGS) entry which is preliminary data.</text>
</comment>
<keyword evidence="4 6" id="KW-1133">Transmembrane helix</keyword>
<dbReference type="PIRSF" id="PIRSF006483">
    <property type="entry name" value="Membrane_protein_YitT"/>
    <property type="match status" value="1"/>
</dbReference>
<evidence type="ECO:0000313" key="9">
    <source>
        <dbReference type="Proteomes" id="UP000051162"/>
    </source>
</evidence>
<dbReference type="Pfam" id="PF02588">
    <property type="entry name" value="YitT_membrane"/>
    <property type="match status" value="1"/>
</dbReference>
<evidence type="ECO:0000256" key="6">
    <source>
        <dbReference type="SAM" id="Phobius"/>
    </source>
</evidence>
<dbReference type="EMBL" id="AZDT01000001">
    <property type="protein sequence ID" value="KRK78207.1"/>
    <property type="molecule type" value="Genomic_DNA"/>
</dbReference>
<dbReference type="AlphaFoldDB" id="A0A0R1K3S9"/>
<keyword evidence="5 6" id="KW-0472">Membrane</keyword>
<dbReference type="PATRIC" id="fig|1423773.3.peg.36"/>
<dbReference type="PANTHER" id="PTHR33545:SF10">
    <property type="entry name" value="UPF0750 MEMBRANE PROTEIN YPJC"/>
    <property type="match status" value="1"/>
</dbReference>
<keyword evidence="9" id="KW-1185">Reference proteome</keyword>
<feature type="domain" description="DUF2179" evidence="7">
    <location>
        <begin position="261"/>
        <end position="315"/>
    </location>
</feature>
<accession>A0A0R1K3S9</accession>
<feature type="transmembrane region" description="Helical" evidence="6">
    <location>
        <begin position="147"/>
        <end position="168"/>
    </location>
</feature>
<protein>
    <recommendedName>
        <fullName evidence="7">DUF2179 domain-containing protein</fullName>
    </recommendedName>
</protein>
<dbReference type="Gene3D" id="3.30.70.120">
    <property type="match status" value="1"/>
</dbReference>
<dbReference type="InterPro" id="IPR019264">
    <property type="entry name" value="DUF2179"/>
</dbReference>
<dbReference type="STRING" id="1423773.FD30_GL000036"/>
<comment type="subcellular location">
    <subcellularLocation>
        <location evidence="1">Cell membrane</location>
        <topology evidence="1">Multi-pass membrane protein</topology>
    </subcellularLocation>
</comment>
<reference evidence="8 9" key="1">
    <citation type="journal article" date="2015" name="Genome Announc.">
        <title>Expanding the biotechnology potential of lactobacilli through comparative genomics of 213 strains and associated genera.</title>
        <authorList>
            <person name="Sun Z."/>
            <person name="Harris H.M."/>
            <person name="McCann A."/>
            <person name="Guo C."/>
            <person name="Argimon S."/>
            <person name="Zhang W."/>
            <person name="Yang X."/>
            <person name="Jeffery I.B."/>
            <person name="Cooney J.C."/>
            <person name="Kagawa T.F."/>
            <person name="Liu W."/>
            <person name="Song Y."/>
            <person name="Salvetti E."/>
            <person name="Wrobel A."/>
            <person name="Rasinkangas P."/>
            <person name="Parkhill J."/>
            <person name="Rea M.C."/>
            <person name="O'Sullivan O."/>
            <person name="Ritari J."/>
            <person name="Douillard F.P."/>
            <person name="Paul Ross R."/>
            <person name="Yang R."/>
            <person name="Briner A.E."/>
            <person name="Felis G.E."/>
            <person name="de Vos W.M."/>
            <person name="Barrangou R."/>
            <person name="Klaenhammer T.R."/>
            <person name="Caufield P.W."/>
            <person name="Cui Y."/>
            <person name="Zhang H."/>
            <person name="O'Toole P.W."/>
        </authorList>
    </citation>
    <scope>NUCLEOTIDE SEQUENCE [LARGE SCALE GENOMIC DNA]</scope>
    <source>
        <strain evidence="8 9">DSM 19117</strain>
    </source>
</reference>
<evidence type="ECO:0000256" key="3">
    <source>
        <dbReference type="ARBA" id="ARBA00022692"/>
    </source>
</evidence>
<evidence type="ECO:0000313" key="8">
    <source>
        <dbReference type="EMBL" id="KRK78207.1"/>
    </source>
</evidence>
<feature type="transmembrane region" description="Helical" evidence="6">
    <location>
        <begin position="188"/>
        <end position="209"/>
    </location>
</feature>
<feature type="transmembrane region" description="Helical" evidence="6">
    <location>
        <begin position="117"/>
        <end position="135"/>
    </location>
</feature>
<evidence type="ECO:0000256" key="5">
    <source>
        <dbReference type="ARBA" id="ARBA00023136"/>
    </source>
</evidence>
<feature type="transmembrane region" description="Helical" evidence="6">
    <location>
        <begin position="50"/>
        <end position="70"/>
    </location>
</feature>
<evidence type="ECO:0000256" key="1">
    <source>
        <dbReference type="ARBA" id="ARBA00004651"/>
    </source>
</evidence>
<feature type="transmembrane region" description="Helical" evidence="6">
    <location>
        <begin position="7"/>
        <end position="30"/>
    </location>
</feature>
<dbReference type="PANTHER" id="PTHR33545">
    <property type="entry name" value="UPF0750 MEMBRANE PROTEIN YITT-RELATED"/>
    <property type="match status" value="1"/>
</dbReference>
<name>A0A0R1K3S9_9LACO</name>
<keyword evidence="2" id="KW-1003">Cell membrane</keyword>
<proteinExistence type="predicted"/>
<gene>
    <name evidence="8" type="ORF">FD30_GL000036</name>
</gene>
<dbReference type="InterPro" id="IPR015867">
    <property type="entry name" value="N-reg_PII/ATP_PRibTrfase_C"/>
</dbReference>
<evidence type="ECO:0000256" key="2">
    <source>
        <dbReference type="ARBA" id="ARBA00022475"/>
    </source>
</evidence>
<dbReference type="Proteomes" id="UP000051162">
    <property type="component" value="Unassembled WGS sequence"/>
</dbReference>